<dbReference type="KEGG" id="asau:88176237"/>
<accession>A0AAX4HGM2</accession>
<evidence type="ECO:0000259" key="3">
    <source>
        <dbReference type="Pfam" id="PF13622"/>
    </source>
</evidence>
<dbReference type="InterPro" id="IPR003703">
    <property type="entry name" value="Acyl_CoA_thio"/>
</dbReference>
<sequence>MAKRFSSFEDLMGAEEVAPNVYISKHPLPRGRSKSWNGYLGSVVGQAVLAAVSSSGPGFSPNSVHSLFLKPISMESEVTWKVVETATGKTFCHRNVKAYQRNDLVYMANVSLTRKNCYSSIDAEYTAYVERLRERRLLQSQRDRVEHEQDIDDDNEDEKVISKPFYFETPYPDVLKKVNLEKSNMSSVLKHQLSSKDISIEVIEANEQTDEAESVLPRINCFARLGQNSKIDNHAFQFVALAVLLDISMFSNLQKNKSMSSSKFFAGSVNSSLNQTLYIHDTNFDCTHWFGYSVKQARSVNDRIILEAEIFNDEGFHVATVIQEGHIGAKNLDRTMKL</sequence>
<dbReference type="EMBL" id="CP138901">
    <property type="protein sequence ID" value="WPK27779.1"/>
    <property type="molecule type" value="Genomic_DNA"/>
</dbReference>
<dbReference type="InterPro" id="IPR029069">
    <property type="entry name" value="HotDog_dom_sf"/>
</dbReference>
<comment type="similarity">
    <text evidence="1">Belongs to the C/M/P thioester hydrolase family.</text>
</comment>
<dbReference type="CDD" id="cd03445">
    <property type="entry name" value="Thioesterase_II_repeat2"/>
    <property type="match status" value="1"/>
</dbReference>
<dbReference type="InterPro" id="IPR049449">
    <property type="entry name" value="TesB_ACOT8-like_N"/>
</dbReference>
<dbReference type="InterPro" id="IPR042171">
    <property type="entry name" value="Acyl-CoA_hotdog"/>
</dbReference>
<gene>
    <name evidence="5" type="ORF">PUMCH_005179</name>
</gene>
<dbReference type="Pfam" id="PF13622">
    <property type="entry name" value="4HBT_3"/>
    <property type="match status" value="1"/>
</dbReference>
<dbReference type="SUPFAM" id="SSF54637">
    <property type="entry name" value="Thioesterase/thiol ester dehydrase-isomerase"/>
    <property type="match status" value="2"/>
</dbReference>
<dbReference type="GO" id="GO:0005782">
    <property type="term" value="C:peroxisomal matrix"/>
    <property type="evidence" value="ECO:0007669"/>
    <property type="project" value="UniProtKB-SubCell"/>
</dbReference>
<proteinExistence type="inferred from homology"/>
<dbReference type="CDD" id="cd03444">
    <property type="entry name" value="Thioesterase_II_repeat1"/>
    <property type="match status" value="1"/>
</dbReference>
<dbReference type="PANTHER" id="PTHR11066:SF34">
    <property type="entry name" value="ACYL-COENZYME A THIOESTERASE 8"/>
    <property type="match status" value="1"/>
</dbReference>
<dbReference type="Pfam" id="PF20789">
    <property type="entry name" value="4HBT_3C"/>
    <property type="match status" value="1"/>
</dbReference>
<organism evidence="5 6">
    <name type="scientific">Australozyma saopauloensis</name>
    <dbReference type="NCBI Taxonomy" id="291208"/>
    <lineage>
        <taxon>Eukaryota</taxon>
        <taxon>Fungi</taxon>
        <taxon>Dikarya</taxon>
        <taxon>Ascomycota</taxon>
        <taxon>Saccharomycotina</taxon>
        <taxon>Pichiomycetes</taxon>
        <taxon>Metschnikowiaceae</taxon>
        <taxon>Australozyma</taxon>
    </lineage>
</organism>
<dbReference type="RefSeq" id="XP_062880155.1">
    <property type="nucleotide sequence ID" value="XM_063024085.1"/>
</dbReference>
<keyword evidence="2" id="KW-0378">Hydrolase</keyword>
<protein>
    <submittedName>
        <fullName evidence="5">Uncharacterized protein</fullName>
    </submittedName>
</protein>
<dbReference type="Gene3D" id="2.40.160.210">
    <property type="entry name" value="Acyl-CoA thioesterase, double hotdog domain"/>
    <property type="match status" value="1"/>
</dbReference>
<evidence type="ECO:0000313" key="6">
    <source>
        <dbReference type="Proteomes" id="UP001338582"/>
    </source>
</evidence>
<feature type="domain" description="Acyl-CoA thioesterase-like N-terminal HotDog" evidence="3">
    <location>
        <begin position="38"/>
        <end position="111"/>
    </location>
</feature>
<evidence type="ECO:0000256" key="1">
    <source>
        <dbReference type="ARBA" id="ARBA00006538"/>
    </source>
</evidence>
<evidence type="ECO:0000259" key="4">
    <source>
        <dbReference type="Pfam" id="PF20789"/>
    </source>
</evidence>
<evidence type="ECO:0000256" key="2">
    <source>
        <dbReference type="ARBA" id="ARBA00022801"/>
    </source>
</evidence>
<dbReference type="AlphaFoldDB" id="A0AAX4HGM2"/>
<dbReference type="Proteomes" id="UP001338582">
    <property type="component" value="Chromosome 8"/>
</dbReference>
<dbReference type="GO" id="GO:0047617">
    <property type="term" value="F:fatty acyl-CoA hydrolase activity"/>
    <property type="evidence" value="ECO:0007669"/>
    <property type="project" value="InterPro"/>
</dbReference>
<dbReference type="GO" id="GO:0006637">
    <property type="term" value="P:acyl-CoA metabolic process"/>
    <property type="evidence" value="ECO:0007669"/>
    <property type="project" value="InterPro"/>
</dbReference>
<evidence type="ECO:0000313" key="5">
    <source>
        <dbReference type="EMBL" id="WPK27779.1"/>
    </source>
</evidence>
<keyword evidence="6" id="KW-1185">Reference proteome</keyword>
<name>A0AAX4HGM2_9ASCO</name>
<dbReference type="InterPro" id="IPR049450">
    <property type="entry name" value="ACOT8-like_C"/>
</dbReference>
<dbReference type="GO" id="GO:0009062">
    <property type="term" value="P:fatty acid catabolic process"/>
    <property type="evidence" value="ECO:0007669"/>
    <property type="project" value="TreeGrafter"/>
</dbReference>
<dbReference type="GeneID" id="88176237"/>
<dbReference type="PANTHER" id="PTHR11066">
    <property type="entry name" value="ACYL-COA THIOESTERASE"/>
    <property type="match status" value="1"/>
</dbReference>
<feature type="domain" description="Acyl-CoA thioesterase-like C-terminal" evidence="4">
    <location>
        <begin position="217"/>
        <end position="325"/>
    </location>
</feature>
<reference evidence="5 6" key="1">
    <citation type="submission" date="2023-10" db="EMBL/GenBank/DDBJ databases">
        <title>Draft Genome Sequence of Candida saopaulonensis from a very Premature Infant with Sepsis.</title>
        <authorList>
            <person name="Ning Y."/>
            <person name="Dai R."/>
            <person name="Xiao M."/>
            <person name="Xu Y."/>
            <person name="Yan Q."/>
            <person name="Zhang L."/>
        </authorList>
    </citation>
    <scope>NUCLEOTIDE SEQUENCE [LARGE SCALE GENOMIC DNA]</scope>
    <source>
        <strain evidence="5 6">19XY460</strain>
    </source>
</reference>